<keyword evidence="2" id="KW-1185">Reference proteome</keyword>
<sequence>MHRPSVPGDLGDPPDLWVRAATLAMLAAVGIDGDEYELSEDRLRCDNAGGSYWWRLTLHGEGRAVFCGQDADGSHGHLREEPVDFLAGGPDWLPLAELRAEQHKGLLGYAYWWEGGAWHRAPYPEDLADDGLELSAGWVIADEEVTEQLWEAVEGGRNAGEAVAAFLGRARARTVDAKAVAALLGAFSPAEPPKPQEVATALEFATRAALTA</sequence>
<dbReference type="EMBL" id="RBAL01000022">
    <property type="protein sequence ID" value="RKN37774.1"/>
    <property type="molecule type" value="Genomic_DNA"/>
</dbReference>
<accession>A0A3A9YQK5</accession>
<reference evidence="1 2" key="1">
    <citation type="journal article" date="2014" name="Int. J. Syst. Evol. Microbiol.">
        <title>Streptomyces hoynatensis sp. nov., isolated from deep marine sediment.</title>
        <authorList>
            <person name="Veyisoglu A."/>
            <person name="Sahin N."/>
        </authorList>
    </citation>
    <scope>NUCLEOTIDE SEQUENCE [LARGE SCALE GENOMIC DNA]</scope>
    <source>
        <strain evidence="1 2">KCTC 29097</strain>
    </source>
</reference>
<evidence type="ECO:0000313" key="2">
    <source>
        <dbReference type="Proteomes" id="UP000272474"/>
    </source>
</evidence>
<protein>
    <submittedName>
        <fullName evidence="1">Uncharacterized protein</fullName>
    </submittedName>
</protein>
<name>A0A3A9YQK5_9ACTN</name>
<proteinExistence type="predicted"/>
<dbReference type="Proteomes" id="UP000272474">
    <property type="component" value="Unassembled WGS sequence"/>
</dbReference>
<evidence type="ECO:0000313" key="1">
    <source>
        <dbReference type="EMBL" id="RKN37774.1"/>
    </source>
</evidence>
<comment type="caution">
    <text evidence="1">The sequence shown here is derived from an EMBL/GenBank/DDBJ whole genome shotgun (WGS) entry which is preliminary data.</text>
</comment>
<dbReference type="AlphaFoldDB" id="A0A3A9YQK5"/>
<organism evidence="1 2">
    <name type="scientific">Streptomyces hoynatensis</name>
    <dbReference type="NCBI Taxonomy" id="1141874"/>
    <lineage>
        <taxon>Bacteria</taxon>
        <taxon>Bacillati</taxon>
        <taxon>Actinomycetota</taxon>
        <taxon>Actinomycetes</taxon>
        <taxon>Kitasatosporales</taxon>
        <taxon>Streptomycetaceae</taxon>
        <taxon>Streptomyces</taxon>
    </lineage>
</organism>
<gene>
    <name evidence="1" type="ORF">D7294_26860</name>
</gene>